<accession>N1QMC9</accession>
<dbReference type="Pfam" id="PF00106">
    <property type="entry name" value="adh_short"/>
    <property type="match status" value="1"/>
</dbReference>
<dbReference type="Proteomes" id="UP000016931">
    <property type="component" value="Unassembled WGS sequence"/>
</dbReference>
<evidence type="ECO:0000313" key="2">
    <source>
        <dbReference type="Proteomes" id="UP000016931"/>
    </source>
</evidence>
<dbReference type="PANTHER" id="PTHR43431">
    <property type="entry name" value="OXIDOREDUCTASE, SHORT CHAIN DEHYDROGENASE/REDUCTASE FAMILY (AFU_ORTHOLOGUE AFUA_5G14000)"/>
    <property type="match status" value="1"/>
</dbReference>
<dbReference type="SUPFAM" id="SSF51735">
    <property type="entry name" value="NAD(P)-binding Rossmann-fold domains"/>
    <property type="match status" value="1"/>
</dbReference>
<dbReference type="HOGENOM" id="CLU_010194_17_0_1"/>
<dbReference type="eggNOG" id="KOG1014">
    <property type="taxonomic scope" value="Eukaryota"/>
</dbReference>
<dbReference type="OMA" id="YHVKHAS"/>
<keyword evidence="2" id="KW-1185">Reference proteome</keyword>
<dbReference type="AlphaFoldDB" id="N1QMC9"/>
<gene>
    <name evidence="1" type="ORF">SEPMUDRAFT_138162</name>
</gene>
<protein>
    <submittedName>
        <fullName evidence="1">NAD(P)-binding protein</fullName>
    </submittedName>
</protein>
<dbReference type="RefSeq" id="XP_016765603.1">
    <property type="nucleotide sequence ID" value="XM_016902866.1"/>
</dbReference>
<dbReference type="PANTHER" id="PTHR43431:SF7">
    <property type="entry name" value="OXIDOREDUCTASE, SHORT CHAIN DEHYDROGENASE_REDUCTASE FAMILY (AFU_ORTHOLOGUE AFUA_5G14000)"/>
    <property type="match status" value="1"/>
</dbReference>
<proteinExistence type="predicted"/>
<sequence length="255" mass="27460">MAPKGLAIILGAGPTTGAGIARVLSSRSQGNMAVALLARRPEPLTELATSLRSSNPGAVLETFPTDTSPEQLRKTFGEIRNHKSFQGLKLDLAVFSIKNSAKKPFMEETVEGFMETLEDYVGGAVVFSQEALKLMFEHHGEKTLAEGGEKKGTLIFTGTLGALRCNAEYGSYGASRGSVRQLAQALAREMSARGVHVVHTIANGRIADASADTPEVQSGKHIAAEAVGETYLYLHNQHPTLWTHELDMRPAQEKF</sequence>
<dbReference type="InterPro" id="IPR036291">
    <property type="entry name" value="NAD(P)-bd_dom_sf"/>
</dbReference>
<dbReference type="GeneID" id="27900003"/>
<reference evidence="1 2" key="1">
    <citation type="journal article" date="2012" name="PLoS Pathog.">
        <title>Diverse lifestyles and strategies of plant pathogenesis encoded in the genomes of eighteen Dothideomycetes fungi.</title>
        <authorList>
            <person name="Ohm R.A."/>
            <person name="Feau N."/>
            <person name="Henrissat B."/>
            <person name="Schoch C.L."/>
            <person name="Horwitz B.A."/>
            <person name="Barry K.W."/>
            <person name="Condon B.J."/>
            <person name="Copeland A.C."/>
            <person name="Dhillon B."/>
            <person name="Glaser F."/>
            <person name="Hesse C.N."/>
            <person name="Kosti I."/>
            <person name="LaButti K."/>
            <person name="Lindquist E.A."/>
            <person name="Lucas S."/>
            <person name="Salamov A.A."/>
            <person name="Bradshaw R.E."/>
            <person name="Ciuffetti L."/>
            <person name="Hamelin R.C."/>
            <person name="Kema G.H.J."/>
            <person name="Lawrence C."/>
            <person name="Scott J.A."/>
            <person name="Spatafora J.W."/>
            <person name="Turgeon B.G."/>
            <person name="de Wit P.J.G.M."/>
            <person name="Zhong S."/>
            <person name="Goodwin S.B."/>
            <person name="Grigoriev I.V."/>
        </authorList>
    </citation>
    <scope>NUCLEOTIDE SEQUENCE [LARGE SCALE GENOMIC DNA]</scope>
    <source>
        <strain evidence="1 2">SO2202</strain>
    </source>
</reference>
<dbReference type="EMBL" id="KB456260">
    <property type="protein sequence ID" value="EMF17482.1"/>
    <property type="molecule type" value="Genomic_DNA"/>
</dbReference>
<dbReference type="OrthoDB" id="418911at2759"/>
<dbReference type="Gene3D" id="3.40.50.720">
    <property type="entry name" value="NAD(P)-binding Rossmann-like Domain"/>
    <property type="match status" value="1"/>
</dbReference>
<dbReference type="STRING" id="692275.N1QMC9"/>
<name>N1QMC9_SPHMS</name>
<organism evidence="1 2">
    <name type="scientific">Sphaerulina musiva (strain SO2202)</name>
    <name type="common">Poplar stem canker fungus</name>
    <name type="synonym">Septoria musiva</name>
    <dbReference type="NCBI Taxonomy" id="692275"/>
    <lineage>
        <taxon>Eukaryota</taxon>
        <taxon>Fungi</taxon>
        <taxon>Dikarya</taxon>
        <taxon>Ascomycota</taxon>
        <taxon>Pezizomycotina</taxon>
        <taxon>Dothideomycetes</taxon>
        <taxon>Dothideomycetidae</taxon>
        <taxon>Mycosphaerellales</taxon>
        <taxon>Mycosphaerellaceae</taxon>
        <taxon>Sphaerulina</taxon>
    </lineage>
</organism>
<dbReference type="InterPro" id="IPR002347">
    <property type="entry name" value="SDR_fam"/>
</dbReference>
<evidence type="ECO:0000313" key="1">
    <source>
        <dbReference type="EMBL" id="EMF17482.1"/>
    </source>
</evidence>